<comment type="caution">
    <text evidence="6">The sequence shown here is derived from an EMBL/GenBank/DDBJ whole genome shotgun (WGS) entry which is preliminary data.</text>
</comment>
<dbReference type="Proteomes" id="UP000759537">
    <property type="component" value="Unassembled WGS sequence"/>
</dbReference>
<protein>
    <recommendedName>
        <fullName evidence="5">HMG box domain-containing protein</fullName>
    </recommendedName>
</protein>
<dbReference type="PROSITE" id="PS50118">
    <property type="entry name" value="HMG_BOX_2"/>
    <property type="match status" value="1"/>
</dbReference>
<dbReference type="InterPro" id="IPR051965">
    <property type="entry name" value="ChromReg_NeuronalGeneExpr"/>
</dbReference>
<dbReference type="Gene3D" id="1.10.30.10">
    <property type="entry name" value="High mobility group box domain"/>
    <property type="match status" value="1"/>
</dbReference>
<evidence type="ECO:0000259" key="5">
    <source>
        <dbReference type="PROSITE" id="PS50118"/>
    </source>
</evidence>
<reference evidence="6" key="1">
    <citation type="submission" date="2019-10" db="EMBL/GenBank/DDBJ databases">
        <authorList>
            <consortium name="DOE Joint Genome Institute"/>
            <person name="Kuo A."/>
            <person name="Miyauchi S."/>
            <person name="Kiss E."/>
            <person name="Drula E."/>
            <person name="Kohler A."/>
            <person name="Sanchez-Garcia M."/>
            <person name="Andreopoulos B."/>
            <person name="Barry K.W."/>
            <person name="Bonito G."/>
            <person name="Buee M."/>
            <person name="Carver A."/>
            <person name="Chen C."/>
            <person name="Cichocki N."/>
            <person name="Clum A."/>
            <person name="Culley D."/>
            <person name="Crous P.W."/>
            <person name="Fauchery L."/>
            <person name="Girlanda M."/>
            <person name="Hayes R."/>
            <person name="Keri Z."/>
            <person name="LaButti K."/>
            <person name="Lipzen A."/>
            <person name="Lombard V."/>
            <person name="Magnuson J."/>
            <person name="Maillard F."/>
            <person name="Morin E."/>
            <person name="Murat C."/>
            <person name="Nolan M."/>
            <person name="Ohm R."/>
            <person name="Pangilinan J."/>
            <person name="Pereira M."/>
            <person name="Perotto S."/>
            <person name="Peter M."/>
            <person name="Riley R."/>
            <person name="Sitrit Y."/>
            <person name="Stielow B."/>
            <person name="Szollosi G."/>
            <person name="Zifcakova L."/>
            <person name="Stursova M."/>
            <person name="Spatafora J.W."/>
            <person name="Tedersoo L."/>
            <person name="Vaario L.-M."/>
            <person name="Yamada A."/>
            <person name="Yan M."/>
            <person name="Wang P."/>
            <person name="Xu J."/>
            <person name="Bruns T."/>
            <person name="Baldrian P."/>
            <person name="Vilgalys R."/>
            <person name="Henrissat B."/>
            <person name="Grigoriev I.V."/>
            <person name="Hibbett D."/>
            <person name="Nagy L.G."/>
            <person name="Martin F.M."/>
        </authorList>
    </citation>
    <scope>NUCLEOTIDE SEQUENCE</scope>
    <source>
        <strain evidence="6">Prilba</strain>
    </source>
</reference>
<dbReference type="Pfam" id="PF00505">
    <property type="entry name" value="HMG_box"/>
    <property type="match status" value="1"/>
</dbReference>
<evidence type="ECO:0000256" key="2">
    <source>
        <dbReference type="ARBA" id="ARBA00023242"/>
    </source>
</evidence>
<dbReference type="PANTHER" id="PTHR46040">
    <property type="entry name" value="HIGH MOBILITY GROUP PROTEIN 2"/>
    <property type="match status" value="1"/>
</dbReference>
<dbReference type="PANTHER" id="PTHR46040:SF3">
    <property type="entry name" value="HIGH MOBILITY GROUP PROTEIN 2"/>
    <property type="match status" value="1"/>
</dbReference>
<evidence type="ECO:0000256" key="4">
    <source>
        <dbReference type="SAM" id="MobiDB-lite"/>
    </source>
</evidence>
<proteinExistence type="predicted"/>
<feature type="DNA-binding region" description="HMG box" evidence="3">
    <location>
        <begin position="95"/>
        <end position="163"/>
    </location>
</feature>
<accession>A0A9P5N3Y9</accession>
<dbReference type="InterPro" id="IPR009071">
    <property type="entry name" value="HMG_box_dom"/>
</dbReference>
<feature type="region of interest" description="Disordered" evidence="4">
    <location>
        <begin position="174"/>
        <end position="288"/>
    </location>
</feature>
<dbReference type="AlphaFoldDB" id="A0A9P5N3Y9"/>
<dbReference type="SUPFAM" id="SSF47095">
    <property type="entry name" value="HMG-box"/>
    <property type="match status" value="1"/>
</dbReference>
<evidence type="ECO:0000313" key="7">
    <source>
        <dbReference type="Proteomes" id="UP000759537"/>
    </source>
</evidence>
<feature type="compositionally biased region" description="Polar residues" evidence="4">
    <location>
        <begin position="189"/>
        <end position="211"/>
    </location>
</feature>
<keyword evidence="1 3" id="KW-0238">DNA-binding</keyword>
<dbReference type="OrthoDB" id="1919336at2759"/>
<name>A0A9P5N3Y9_9AGAM</name>
<evidence type="ECO:0000256" key="3">
    <source>
        <dbReference type="PROSITE-ProRule" id="PRU00267"/>
    </source>
</evidence>
<dbReference type="GO" id="GO:0003677">
    <property type="term" value="F:DNA binding"/>
    <property type="evidence" value="ECO:0007669"/>
    <property type="project" value="UniProtKB-UniRule"/>
</dbReference>
<feature type="compositionally biased region" description="Polar residues" evidence="4">
    <location>
        <begin position="259"/>
        <end position="273"/>
    </location>
</feature>
<sequence length="288" mass="31626">MANSQHDPVVAQVERQKLTLIASIKSVAEQMRHCANVADQFTQMLTQAPFSANLTVPPGAVHAGSKHLGTEEEEIEGAIKKRRTTIRKARDPDAPKRAASSYIFFQNDLRQELRKQHPDITSTEIMARVKKQWAEMTPEQKAPYEHLQAEAKHKWEEEKRAYDERRGIVAPTRPVSRKTAVATIEKPMQPTTSTKLAQKSPESSGASTDTNSSDKSSGEEDGTGGDSGEEEDEEKDEELPAPSPPPSKSRAKRKAEIATATSTKPKGQGSSSAGPIPARPEKKKRSKV</sequence>
<dbReference type="SMART" id="SM00398">
    <property type="entry name" value="HMG"/>
    <property type="match status" value="1"/>
</dbReference>
<gene>
    <name evidence="6" type="ORF">DFH94DRAFT_269506</name>
</gene>
<keyword evidence="7" id="KW-1185">Reference proteome</keyword>
<feature type="compositionally biased region" description="Acidic residues" evidence="4">
    <location>
        <begin position="219"/>
        <end position="239"/>
    </location>
</feature>
<evidence type="ECO:0000313" key="6">
    <source>
        <dbReference type="EMBL" id="KAF8485274.1"/>
    </source>
</evidence>
<dbReference type="InterPro" id="IPR036910">
    <property type="entry name" value="HMG_box_dom_sf"/>
</dbReference>
<dbReference type="GO" id="GO:0010468">
    <property type="term" value="P:regulation of gene expression"/>
    <property type="evidence" value="ECO:0007669"/>
    <property type="project" value="TreeGrafter"/>
</dbReference>
<feature type="domain" description="HMG box" evidence="5">
    <location>
        <begin position="95"/>
        <end position="163"/>
    </location>
</feature>
<dbReference type="GO" id="GO:0005634">
    <property type="term" value="C:nucleus"/>
    <property type="evidence" value="ECO:0007669"/>
    <property type="project" value="UniProtKB-UniRule"/>
</dbReference>
<dbReference type="EMBL" id="WHVB01000003">
    <property type="protein sequence ID" value="KAF8485274.1"/>
    <property type="molecule type" value="Genomic_DNA"/>
</dbReference>
<keyword evidence="2 3" id="KW-0539">Nucleus</keyword>
<evidence type="ECO:0000256" key="1">
    <source>
        <dbReference type="ARBA" id="ARBA00023125"/>
    </source>
</evidence>
<organism evidence="6 7">
    <name type="scientific">Russula ochroleuca</name>
    <dbReference type="NCBI Taxonomy" id="152965"/>
    <lineage>
        <taxon>Eukaryota</taxon>
        <taxon>Fungi</taxon>
        <taxon>Dikarya</taxon>
        <taxon>Basidiomycota</taxon>
        <taxon>Agaricomycotina</taxon>
        <taxon>Agaricomycetes</taxon>
        <taxon>Russulales</taxon>
        <taxon>Russulaceae</taxon>
        <taxon>Russula</taxon>
    </lineage>
</organism>
<reference evidence="6" key="2">
    <citation type="journal article" date="2020" name="Nat. Commun.">
        <title>Large-scale genome sequencing of mycorrhizal fungi provides insights into the early evolution of symbiotic traits.</title>
        <authorList>
            <person name="Miyauchi S."/>
            <person name="Kiss E."/>
            <person name="Kuo A."/>
            <person name="Drula E."/>
            <person name="Kohler A."/>
            <person name="Sanchez-Garcia M."/>
            <person name="Morin E."/>
            <person name="Andreopoulos B."/>
            <person name="Barry K.W."/>
            <person name="Bonito G."/>
            <person name="Buee M."/>
            <person name="Carver A."/>
            <person name="Chen C."/>
            <person name="Cichocki N."/>
            <person name="Clum A."/>
            <person name="Culley D."/>
            <person name="Crous P.W."/>
            <person name="Fauchery L."/>
            <person name="Girlanda M."/>
            <person name="Hayes R.D."/>
            <person name="Keri Z."/>
            <person name="LaButti K."/>
            <person name="Lipzen A."/>
            <person name="Lombard V."/>
            <person name="Magnuson J."/>
            <person name="Maillard F."/>
            <person name="Murat C."/>
            <person name="Nolan M."/>
            <person name="Ohm R.A."/>
            <person name="Pangilinan J."/>
            <person name="Pereira M.F."/>
            <person name="Perotto S."/>
            <person name="Peter M."/>
            <person name="Pfister S."/>
            <person name="Riley R."/>
            <person name="Sitrit Y."/>
            <person name="Stielow J.B."/>
            <person name="Szollosi G."/>
            <person name="Zifcakova L."/>
            <person name="Stursova M."/>
            <person name="Spatafora J.W."/>
            <person name="Tedersoo L."/>
            <person name="Vaario L.M."/>
            <person name="Yamada A."/>
            <person name="Yan M."/>
            <person name="Wang P."/>
            <person name="Xu J."/>
            <person name="Bruns T."/>
            <person name="Baldrian P."/>
            <person name="Vilgalys R."/>
            <person name="Dunand C."/>
            <person name="Henrissat B."/>
            <person name="Grigoriev I.V."/>
            <person name="Hibbett D."/>
            <person name="Nagy L.G."/>
            <person name="Martin F.M."/>
        </authorList>
    </citation>
    <scope>NUCLEOTIDE SEQUENCE</scope>
    <source>
        <strain evidence="6">Prilba</strain>
    </source>
</reference>